<dbReference type="GO" id="GO:0016020">
    <property type="term" value="C:membrane"/>
    <property type="evidence" value="ECO:0007669"/>
    <property type="project" value="UniProtKB-SubCell"/>
</dbReference>
<keyword evidence="4 5" id="KW-0472">Membrane</keyword>
<feature type="transmembrane region" description="Helical" evidence="5">
    <location>
        <begin position="282"/>
        <end position="301"/>
    </location>
</feature>
<dbReference type="SUPFAM" id="SSF81340">
    <property type="entry name" value="Clc chloride channel"/>
    <property type="match status" value="1"/>
</dbReference>
<name>W9G7W4_9MICO</name>
<feature type="transmembrane region" description="Helical" evidence="5">
    <location>
        <begin position="382"/>
        <end position="407"/>
    </location>
</feature>
<keyword evidence="3 5" id="KW-1133">Transmembrane helix</keyword>
<proteinExistence type="predicted"/>
<dbReference type="EMBL" id="AWSA01000023">
    <property type="protein sequence ID" value="EWT01362.1"/>
    <property type="molecule type" value="Genomic_DNA"/>
</dbReference>
<dbReference type="InterPro" id="IPR050368">
    <property type="entry name" value="ClC-type_chloride_channel"/>
</dbReference>
<sequence length="449" mass="44962">MTDAKAPPGAPTSLDPASIVRSRAYLSALVLAALLGIPISAIAYGFLALVGEIQTYLFVTLPADLFSGGTPAWWPVPWLMLCGLLVSLTIRHLPGTAGHSPALGFTTGSGPAASRDLAGIVLASLATLSLGAVLGPEAPLIAIGGGLAALTVRLVKKDAPPMAVTIMASAGSFAAVSTLLGSPLLGAFLIMEAAGIAGATLSLVALPGLLASGIGALVFVGMNSWTGLGSFSLALTTVPPGVEPTIASILWALPVGLLGALLGWAIRWLALTVRPLVHRNRVPVTVGLGLLIGLCATAYAVTTGREFSQVLFSGQSALPGLVANAANYSLGVLLLLGLFKALAYGLSLSAFRGGPVFPAMFIGAVLGIAVSGLPGMDLAPAIGMGIGATCCAMLRLPLTSVLLATLLMGTDGLKITPQVVVAVVVSFVVTAVLPTPGPDQPAAQREPAG</sequence>
<dbReference type="Proteomes" id="UP000019489">
    <property type="component" value="Unassembled WGS sequence"/>
</dbReference>
<evidence type="ECO:0000256" key="4">
    <source>
        <dbReference type="ARBA" id="ARBA00023136"/>
    </source>
</evidence>
<dbReference type="eggNOG" id="COG0038">
    <property type="taxonomic scope" value="Bacteria"/>
</dbReference>
<accession>W9G7W4</accession>
<feature type="transmembrane region" description="Helical" evidence="5">
    <location>
        <begin position="356"/>
        <end position="376"/>
    </location>
</feature>
<evidence type="ECO:0000256" key="1">
    <source>
        <dbReference type="ARBA" id="ARBA00004141"/>
    </source>
</evidence>
<dbReference type="GO" id="GO:0015108">
    <property type="term" value="F:chloride transmembrane transporter activity"/>
    <property type="evidence" value="ECO:0007669"/>
    <property type="project" value="InterPro"/>
</dbReference>
<evidence type="ECO:0000256" key="5">
    <source>
        <dbReference type="SAM" id="Phobius"/>
    </source>
</evidence>
<gene>
    <name evidence="6" type="ORF">N865_08550</name>
</gene>
<evidence type="ECO:0000313" key="7">
    <source>
        <dbReference type="Proteomes" id="UP000019489"/>
    </source>
</evidence>
<feature type="transmembrane region" description="Helical" evidence="5">
    <location>
        <begin position="321"/>
        <end position="344"/>
    </location>
</feature>
<dbReference type="PATRIC" id="fig|1386089.3.peg.2381"/>
<dbReference type="AlphaFoldDB" id="W9G7W4"/>
<reference evidence="6 7" key="1">
    <citation type="submission" date="2013-08" db="EMBL/GenBank/DDBJ databases">
        <title>Intrasporangium oryzae NRRL B-24470.</title>
        <authorList>
            <person name="Liu H."/>
            <person name="Wang G."/>
        </authorList>
    </citation>
    <scope>NUCLEOTIDE SEQUENCE [LARGE SCALE GENOMIC DNA]</scope>
    <source>
        <strain evidence="6 7">NRRL B-24470</strain>
    </source>
</reference>
<evidence type="ECO:0000256" key="2">
    <source>
        <dbReference type="ARBA" id="ARBA00022692"/>
    </source>
</evidence>
<organism evidence="6 7">
    <name type="scientific">Intrasporangium oryzae NRRL B-24470</name>
    <dbReference type="NCBI Taxonomy" id="1386089"/>
    <lineage>
        <taxon>Bacteria</taxon>
        <taxon>Bacillati</taxon>
        <taxon>Actinomycetota</taxon>
        <taxon>Actinomycetes</taxon>
        <taxon>Micrococcales</taxon>
        <taxon>Intrasporangiaceae</taxon>
        <taxon>Intrasporangium</taxon>
    </lineage>
</organism>
<keyword evidence="2 5" id="KW-0812">Transmembrane</keyword>
<comment type="caution">
    <text evidence="6">The sequence shown here is derived from an EMBL/GenBank/DDBJ whole genome shotgun (WGS) entry which is preliminary data.</text>
</comment>
<dbReference type="InterPro" id="IPR014743">
    <property type="entry name" value="Cl-channel_core"/>
</dbReference>
<keyword evidence="7" id="KW-1185">Reference proteome</keyword>
<dbReference type="PANTHER" id="PTHR43427:SF12">
    <property type="entry name" value="CHLORIDE TRANSPORTER"/>
    <property type="match status" value="1"/>
</dbReference>
<feature type="transmembrane region" description="Helical" evidence="5">
    <location>
        <begin position="71"/>
        <end position="90"/>
    </location>
</feature>
<feature type="transmembrane region" description="Helical" evidence="5">
    <location>
        <begin position="246"/>
        <end position="270"/>
    </location>
</feature>
<protein>
    <submittedName>
        <fullName evidence="6">Cl-channel voltage-gated family protein</fullName>
    </submittedName>
</protein>
<dbReference type="Gene3D" id="1.10.3080.10">
    <property type="entry name" value="Clc chloride channel"/>
    <property type="match status" value="1"/>
</dbReference>
<feature type="transmembrane region" description="Helical" evidence="5">
    <location>
        <begin position="419"/>
        <end position="437"/>
    </location>
</feature>
<feature type="transmembrane region" description="Helical" evidence="5">
    <location>
        <begin position="24"/>
        <end position="51"/>
    </location>
</feature>
<dbReference type="Pfam" id="PF00654">
    <property type="entry name" value="Voltage_CLC"/>
    <property type="match status" value="1"/>
</dbReference>
<feature type="transmembrane region" description="Helical" evidence="5">
    <location>
        <begin position="140"/>
        <end position="155"/>
    </location>
</feature>
<evidence type="ECO:0000313" key="6">
    <source>
        <dbReference type="EMBL" id="EWT01362.1"/>
    </source>
</evidence>
<dbReference type="InterPro" id="IPR001807">
    <property type="entry name" value="ClC"/>
</dbReference>
<evidence type="ECO:0000256" key="3">
    <source>
        <dbReference type="ARBA" id="ARBA00022989"/>
    </source>
</evidence>
<comment type="subcellular location">
    <subcellularLocation>
        <location evidence="1">Membrane</location>
        <topology evidence="1">Multi-pass membrane protein</topology>
    </subcellularLocation>
</comment>
<feature type="transmembrane region" description="Helical" evidence="5">
    <location>
        <begin position="162"/>
        <end position="180"/>
    </location>
</feature>
<dbReference type="CDD" id="cd00400">
    <property type="entry name" value="Voltage_gated_ClC"/>
    <property type="match status" value="1"/>
</dbReference>
<dbReference type="PANTHER" id="PTHR43427">
    <property type="entry name" value="CHLORIDE CHANNEL PROTEIN CLC-E"/>
    <property type="match status" value="1"/>
</dbReference>
<dbReference type="STRING" id="1386089.N865_08550"/>